<dbReference type="Pfam" id="PF11139">
    <property type="entry name" value="SfLAP"/>
    <property type="match status" value="1"/>
</dbReference>
<feature type="transmembrane region" description="Helical" evidence="1">
    <location>
        <begin position="177"/>
        <end position="199"/>
    </location>
</feature>
<name>X5DU63_9CORY</name>
<feature type="transmembrane region" description="Helical" evidence="1">
    <location>
        <begin position="139"/>
        <end position="165"/>
    </location>
</feature>
<feature type="transmembrane region" description="Helical" evidence="1">
    <location>
        <begin position="12"/>
        <end position="35"/>
    </location>
</feature>
<keyword evidence="1" id="KW-1133">Transmembrane helix</keyword>
<reference evidence="2 3" key="1">
    <citation type="journal article" date="2015" name="Int. J. Syst. Evol. Microbiol.">
        <title>Revisiting Corynebacterium glyciniphilum (ex Kubota et al., 1972) sp. nov., nom. rev., isolated from putrefied banana.</title>
        <authorList>
            <person name="Al-Dilaimi A."/>
            <person name="Bednarz H."/>
            <person name="Lomker A."/>
            <person name="Niehaus K."/>
            <person name="Kalinowski J."/>
            <person name="Ruckert C."/>
        </authorList>
    </citation>
    <scope>NUCLEOTIDE SEQUENCE [LARGE SCALE GENOMIC DNA]</scope>
    <source>
        <strain evidence="2">AJ 3170</strain>
    </source>
</reference>
<sequence length="247" mass="25356">MDSLPDSVSYLSLAVLALVDSTSIGTLVVPLLLLVISGGAGGATRRVVAATFYYLAVIGAFYWAVGVALTAGALPLLERFGDTLTSSGAMTVYAVLGVLLVVWSFRIDPKAIRKRGGDPEAGARRWSERVRGASTSYRALTGLALVAGLAEVATMIPYLAAIGIIVDSGAGLGRSAVILVAYCVVMVVPAAVLAVARLVGGARLDSLLARVHDWSVRGAAGAFSWAVGIVGVVIVLNTAPTALSFLQ</sequence>
<keyword evidence="1" id="KW-0812">Transmembrane</keyword>
<dbReference type="InterPro" id="IPR021315">
    <property type="entry name" value="Gap/Sap"/>
</dbReference>
<dbReference type="AlphaFoldDB" id="X5DU63"/>
<dbReference type="Proteomes" id="UP000023703">
    <property type="component" value="Chromosome"/>
</dbReference>
<feature type="transmembrane region" description="Helical" evidence="1">
    <location>
        <begin position="220"/>
        <end position="239"/>
    </location>
</feature>
<dbReference type="EMBL" id="CP006842">
    <property type="protein sequence ID" value="AHW64227.1"/>
    <property type="molecule type" value="Genomic_DNA"/>
</dbReference>
<dbReference type="STRING" id="1404245.CGLY_08910"/>
<feature type="transmembrane region" description="Helical" evidence="1">
    <location>
        <begin position="47"/>
        <end position="74"/>
    </location>
</feature>
<feature type="transmembrane region" description="Helical" evidence="1">
    <location>
        <begin position="86"/>
        <end position="105"/>
    </location>
</feature>
<keyword evidence="3" id="KW-1185">Reference proteome</keyword>
<keyword evidence="1" id="KW-0472">Membrane</keyword>
<evidence type="ECO:0000256" key="1">
    <source>
        <dbReference type="SAM" id="Phobius"/>
    </source>
</evidence>
<dbReference type="eggNOG" id="ENOG5032TG3">
    <property type="taxonomic scope" value="Bacteria"/>
</dbReference>
<protein>
    <submittedName>
        <fullName evidence="2">Putative membrane protein</fullName>
    </submittedName>
</protein>
<gene>
    <name evidence="2" type="ORF">CGLY_08910</name>
</gene>
<evidence type="ECO:0000313" key="2">
    <source>
        <dbReference type="EMBL" id="AHW64227.1"/>
    </source>
</evidence>
<evidence type="ECO:0000313" key="3">
    <source>
        <dbReference type="Proteomes" id="UP000023703"/>
    </source>
</evidence>
<organism evidence="2 3">
    <name type="scientific">Corynebacterium glyciniphilum AJ 3170</name>
    <dbReference type="NCBI Taxonomy" id="1404245"/>
    <lineage>
        <taxon>Bacteria</taxon>
        <taxon>Bacillati</taxon>
        <taxon>Actinomycetota</taxon>
        <taxon>Actinomycetes</taxon>
        <taxon>Mycobacteriales</taxon>
        <taxon>Corynebacteriaceae</taxon>
        <taxon>Corynebacterium</taxon>
    </lineage>
</organism>
<dbReference type="HOGENOM" id="CLU_082333_0_0_11"/>
<dbReference type="KEGG" id="cgy:CGLY_08910"/>
<dbReference type="RefSeq" id="WP_038548712.1">
    <property type="nucleotide sequence ID" value="NZ_CP006842.1"/>
</dbReference>
<accession>X5DU63</accession>
<proteinExistence type="predicted"/>